<reference evidence="2" key="1">
    <citation type="submission" date="2024-03" db="EMBL/GenBank/DDBJ databases">
        <authorList>
            <consortium name="ELIXIR-Norway"/>
            <consortium name="Elixir Norway"/>
        </authorList>
    </citation>
    <scope>NUCLEOTIDE SEQUENCE</scope>
</reference>
<feature type="region of interest" description="Disordered" evidence="1">
    <location>
        <begin position="554"/>
        <end position="593"/>
    </location>
</feature>
<feature type="region of interest" description="Disordered" evidence="1">
    <location>
        <begin position="740"/>
        <end position="775"/>
    </location>
</feature>
<dbReference type="EMBL" id="OZ023720">
    <property type="protein sequence ID" value="CAK9869727.1"/>
    <property type="molecule type" value="Genomic_DNA"/>
</dbReference>
<feature type="compositionally biased region" description="Low complexity" evidence="1">
    <location>
        <begin position="744"/>
        <end position="759"/>
    </location>
</feature>
<keyword evidence="3" id="KW-1185">Reference proteome</keyword>
<evidence type="ECO:0000256" key="1">
    <source>
        <dbReference type="SAM" id="MobiDB-lite"/>
    </source>
</evidence>
<evidence type="ECO:0000313" key="2">
    <source>
        <dbReference type="EMBL" id="CAK9869727.1"/>
    </source>
</evidence>
<name>A0ABP1B4L3_9BRYO</name>
<accession>A0ABP1B4L3</accession>
<feature type="compositionally biased region" description="Basic and acidic residues" evidence="1">
    <location>
        <begin position="570"/>
        <end position="589"/>
    </location>
</feature>
<feature type="region of interest" description="Disordered" evidence="1">
    <location>
        <begin position="41"/>
        <end position="60"/>
    </location>
</feature>
<evidence type="ECO:0000313" key="3">
    <source>
        <dbReference type="Proteomes" id="UP001497522"/>
    </source>
</evidence>
<feature type="compositionally biased region" description="Polar residues" evidence="1">
    <location>
        <begin position="554"/>
        <end position="569"/>
    </location>
</feature>
<feature type="region of interest" description="Disordered" evidence="1">
    <location>
        <begin position="684"/>
        <end position="707"/>
    </location>
</feature>
<gene>
    <name evidence="2" type="ORF">CSSPJE1EN2_LOCUS12485</name>
</gene>
<sequence length="845" mass="94800">MKLKKEAAVAHENMIGLPIFTDHKERLQLLNRKLKQLSPIPLASSSINDDDGHGRQDRPMSAVSCENYEDENEETMAEDDDVVLGLDDDSSSEETEYRELINHHQSENDLEEEHCCNVSLMVMAESEGDKQNEDGGGLSSVVQASCEDEEEETRLGLFPSSREKFMCSDVEQSQMVLQKLQNAIHNDGVSRRNAAAATVTRFSSMDHTRTGTMSMSNPEGELVMETSTEILRDEKLLMRSPSTNHARMKSSEIDVWIKKQFGLDDDMGTLTSLSHDCEVKEDDGEAQRQEKIESQADVELHLDHHKQSPSNSVSVACELGCIPATAGLQTIIFQQQLFEADDEDEDVVCGDYHDMSEYSDEEEEELSLQELRALNRNQELIDSRTMLPQSELGQILEHKSMMWSAPTVELDNKILDHDENTYCQHLQSTKPLVMGFELMDLPTLEPSEEMKYFLDKMKREHYEMDAPLLGLPEETRAFLDELKRKSLARIMHAQQVTTLACREDGKLIISNHFAFGYAGSLDLVLTKLVLATVEKLDMELQEKERHAASVMFSTPATDHSHSIQSSSQGDCKENSHAEGLIREEERQQEPESAARMTLENLDQNQATKQTDHVQRNIRLGPDARFFSLKPEEEALVEQILSQPDPIEFDTTTDGCSTSSYVSTGFDLVGENAKRMAEIDAHLEQFQRQRSPSSQSDKENSEAASDYVSSGLISQVTTPQDGGARPQGILKCHPIKESILPSRISNKSSSKGSNKGSSNKDTCKHHHDQASIATNNMNNYLEEQRDRRAHHQEAMASSLPYKKHSNFCKILEVEKKLKELHVAPLPTVICEEDVASLVISSLLGGA</sequence>
<protein>
    <submittedName>
        <fullName evidence="2">Uncharacterized protein</fullName>
    </submittedName>
</protein>
<proteinExistence type="predicted"/>
<dbReference type="Proteomes" id="UP001497522">
    <property type="component" value="Chromosome 19"/>
</dbReference>
<organism evidence="2 3">
    <name type="scientific">Sphagnum jensenii</name>
    <dbReference type="NCBI Taxonomy" id="128206"/>
    <lineage>
        <taxon>Eukaryota</taxon>
        <taxon>Viridiplantae</taxon>
        <taxon>Streptophyta</taxon>
        <taxon>Embryophyta</taxon>
        <taxon>Bryophyta</taxon>
        <taxon>Sphagnophytina</taxon>
        <taxon>Sphagnopsida</taxon>
        <taxon>Sphagnales</taxon>
        <taxon>Sphagnaceae</taxon>
        <taxon>Sphagnum</taxon>
    </lineage>
</organism>